<dbReference type="PANTHER" id="PTHR16036:SF2">
    <property type="entry name" value="TRNA ENDONUCLEASE ANKZF1"/>
    <property type="match status" value="1"/>
</dbReference>
<comment type="caution">
    <text evidence="17">The sequence shown here is derived from an EMBL/GenBank/DDBJ whole genome shotgun (WGS) entry which is preliminary data.</text>
</comment>
<feature type="region of interest" description="Disordered" evidence="15">
    <location>
        <begin position="352"/>
        <end position="458"/>
    </location>
</feature>
<evidence type="ECO:0000256" key="14">
    <source>
        <dbReference type="PROSITE-ProRule" id="PRU01389"/>
    </source>
</evidence>
<organism evidence="17 18">
    <name type="scientific">Penstemon smallii</name>
    <dbReference type="NCBI Taxonomy" id="265156"/>
    <lineage>
        <taxon>Eukaryota</taxon>
        <taxon>Viridiplantae</taxon>
        <taxon>Streptophyta</taxon>
        <taxon>Embryophyta</taxon>
        <taxon>Tracheophyta</taxon>
        <taxon>Spermatophyta</taxon>
        <taxon>Magnoliopsida</taxon>
        <taxon>eudicotyledons</taxon>
        <taxon>Gunneridae</taxon>
        <taxon>Pentapetalae</taxon>
        <taxon>asterids</taxon>
        <taxon>lamiids</taxon>
        <taxon>Lamiales</taxon>
        <taxon>Plantaginaceae</taxon>
        <taxon>Cheloneae</taxon>
        <taxon>Penstemon</taxon>
    </lineage>
</organism>
<feature type="compositionally biased region" description="Basic and acidic residues" evidence="15">
    <location>
        <begin position="418"/>
        <end position="442"/>
    </location>
</feature>
<dbReference type="SUPFAM" id="SSF48403">
    <property type="entry name" value="Ankyrin repeat"/>
    <property type="match status" value="1"/>
</dbReference>
<dbReference type="GO" id="GO:0016787">
    <property type="term" value="F:hydrolase activity"/>
    <property type="evidence" value="ECO:0007669"/>
    <property type="project" value="UniProtKB-KW"/>
</dbReference>
<evidence type="ECO:0000259" key="16">
    <source>
        <dbReference type="PROSITE" id="PS52044"/>
    </source>
</evidence>
<evidence type="ECO:0000256" key="13">
    <source>
        <dbReference type="PROSITE-ProRule" id="PRU00023"/>
    </source>
</evidence>
<dbReference type="GO" id="GO:0008270">
    <property type="term" value="F:zinc ion binding"/>
    <property type="evidence" value="ECO:0007669"/>
    <property type="project" value="UniProtKB-KW"/>
</dbReference>
<keyword evidence="8" id="KW-0863">Zinc-finger</keyword>
<evidence type="ECO:0000256" key="1">
    <source>
        <dbReference type="ARBA" id="ARBA00004496"/>
    </source>
</evidence>
<evidence type="ECO:0000256" key="9">
    <source>
        <dbReference type="ARBA" id="ARBA00022801"/>
    </source>
</evidence>
<dbReference type="Pfam" id="PF18716">
    <property type="entry name" value="VATC"/>
    <property type="match status" value="1"/>
</dbReference>
<accession>A0ABD3RU02</accession>
<keyword evidence="6" id="KW-0677">Repeat</keyword>
<feature type="repeat" description="ANK" evidence="13">
    <location>
        <begin position="275"/>
        <end position="307"/>
    </location>
</feature>
<keyword evidence="3 14" id="KW-0963">Cytoplasm</keyword>
<keyword evidence="4 14" id="KW-0540">Nuclease</keyword>
<dbReference type="PANTHER" id="PTHR16036">
    <property type="entry name" value="ANKYRIN REPEAT AND ZINC FINGER DOMAIN-CONTAINING PROTEIN 1"/>
    <property type="match status" value="1"/>
</dbReference>
<comment type="subcellular location">
    <subcellularLocation>
        <location evidence="1">Cytoplasm</location>
    </subcellularLocation>
</comment>
<protein>
    <recommendedName>
        <fullName evidence="16">VLRF1 domain-containing protein</fullName>
    </recommendedName>
</protein>
<dbReference type="GO" id="GO:0004519">
    <property type="term" value="F:endonuclease activity"/>
    <property type="evidence" value="ECO:0007669"/>
    <property type="project" value="UniProtKB-KW"/>
</dbReference>
<dbReference type="InterPro" id="IPR041540">
    <property type="entry name" value="VATC"/>
</dbReference>
<evidence type="ECO:0000313" key="18">
    <source>
        <dbReference type="Proteomes" id="UP001634393"/>
    </source>
</evidence>
<feature type="compositionally biased region" description="Polar residues" evidence="15">
    <location>
        <begin position="406"/>
        <end position="415"/>
    </location>
</feature>
<dbReference type="EMBL" id="JBJXBP010000008">
    <property type="protein sequence ID" value="KAL3814901.1"/>
    <property type="molecule type" value="Genomic_DNA"/>
</dbReference>
<gene>
    <name evidence="17" type="ORF">ACJIZ3_016169</name>
</gene>
<evidence type="ECO:0000256" key="10">
    <source>
        <dbReference type="ARBA" id="ARBA00022833"/>
    </source>
</evidence>
<keyword evidence="7 14" id="KW-0255">Endonuclease</keyword>
<evidence type="ECO:0000313" key="17">
    <source>
        <dbReference type="EMBL" id="KAL3814901.1"/>
    </source>
</evidence>
<reference evidence="17 18" key="1">
    <citation type="submission" date="2024-12" db="EMBL/GenBank/DDBJ databases">
        <title>The unique morphological basis and parallel evolutionary history of personate flowers in Penstemon.</title>
        <authorList>
            <person name="Depatie T.H."/>
            <person name="Wessinger C.A."/>
        </authorList>
    </citation>
    <scope>NUCLEOTIDE SEQUENCE [LARGE SCALE GENOMIC DNA]</scope>
    <source>
        <strain evidence="17">WTNN_2</strain>
        <tissue evidence="17">Leaf</tissue>
    </source>
</reference>
<evidence type="ECO:0000256" key="4">
    <source>
        <dbReference type="ARBA" id="ARBA00022722"/>
    </source>
</evidence>
<feature type="compositionally biased region" description="Basic residues" evidence="15">
    <location>
        <begin position="365"/>
        <end position="381"/>
    </location>
</feature>
<feature type="compositionally biased region" description="Low complexity" evidence="15">
    <location>
        <begin position="386"/>
        <end position="396"/>
    </location>
</feature>
<evidence type="ECO:0000256" key="5">
    <source>
        <dbReference type="ARBA" id="ARBA00022723"/>
    </source>
</evidence>
<comment type="similarity">
    <text evidence="2 14">Belongs to the ANKZF1/VMS1 family.</text>
</comment>
<proteinExistence type="inferred from homology"/>
<dbReference type="PROSITE" id="PS50088">
    <property type="entry name" value="ANK_REPEAT"/>
    <property type="match status" value="1"/>
</dbReference>
<sequence>MQLQTGERVSVWRCLLLDESENISFEKDKSILLDDDGNKLHLTQKEVIEKLKYITHEPRDITRLRIVLLARGGHFAGCVFDGNSLVAHKTFHRYVVRAKAGKKQSLKDGGGRAIHSAGASLRRYNELGLKKDIQELLTLWKPHFAIASCIFIYASSDNRQLFFDGKKPYFICQHRAIRNIQLTVRRPTLREARRIYSLLTQISSEISGERALNTKEELLSGAGASIGSYSNPDSCEKNLGENQVDIKADEASSIVREMDDLSMSIESEKEADIVCTTTPLHEAAKSGTSQKVLELLEQGLDPCMKDERGQTPYMLASEKEVRNTFRRFMAANLEKWDWVAAKVPSALTKEMEESQAAKQAEKDAKRKAKAKELKKQRKAKEKKAQAEVAQSQAASSGGSGPVPTQIRHSQSSGSAIISREEELRRSQAAEREKRAAAAERRMAAAAAAQRTQGTGSLASGSDNSCSCCNDSLAGKVPFHRYSYKYCSSTCMHLHKEILEDV</sequence>
<dbReference type="PROSITE" id="PS52044">
    <property type="entry name" value="VLRF1"/>
    <property type="match status" value="1"/>
</dbReference>
<evidence type="ECO:0000256" key="7">
    <source>
        <dbReference type="ARBA" id="ARBA00022759"/>
    </source>
</evidence>
<keyword evidence="12" id="KW-0175">Coiled coil</keyword>
<dbReference type="Proteomes" id="UP001634393">
    <property type="component" value="Unassembled WGS sequence"/>
</dbReference>
<keyword evidence="10" id="KW-0862">Zinc</keyword>
<evidence type="ECO:0000256" key="6">
    <source>
        <dbReference type="ARBA" id="ARBA00022737"/>
    </source>
</evidence>
<dbReference type="InterPro" id="IPR047139">
    <property type="entry name" value="ANKZ1/VMS1"/>
</dbReference>
<name>A0ABD3RU02_9LAMI</name>
<dbReference type="InterPro" id="IPR036770">
    <property type="entry name" value="Ankyrin_rpt-contain_sf"/>
</dbReference>
<evidence type="ECO:0000256" key="2">
    <source>
        <dbReference type="ARBA" id="ARBA00009262"/>
    </source>
</evidence>
<dbReference type="InterPro" id="IPR002110">
    <property type="entry name" value="Ankyrin_rpt"/>
</dbReference>
<evidence type="ECO:0000256" key="12">
    <source>
        <dbReference type="ARBA" id="ARBA00023054"/>
    </source>
</evidence>
<evidence type="ECO:0000256" key="3">
    <source>
        <dbReference type="ARBA" id="ARBA00022490"/>
    </source>
</evidence>
<keyword evidence="18" id="KW-1185">Reference proteome</keyword>
<comment type="domain">
    <text evidence="14">The VLRF1 domain mediates binding to the 60S ribosomal subunit.</text>
</comment>
<dbReference type="GO" id="GO:0005737">
    <property type="term" value="C:cytoplasm"/>
    <property type="evidence" value="ECO:0007669"/>
    <property type="project" value="UniProtKB-SubCell"/>
</dbReference>
<dbReference type="Gene3D" id="1.25.40.20">
    <property type="entry name" value="Ankyrin repeat-containing domain"/>
    <property type="match status" value="1"/>
</dbReference>
<feature type="domain" description="VLRF1" evidence="16">
    <location>
        <begin position="61"/>
        <end position="202"/>
    </location>
</feature>
<feature type="active site" evidence="14">
    <location>
        <position position="104"/>
    </location>
</feature>
<dbReference type="AlphaFoldDB" id="A0ABD3RU02"/>
<keyword evidence="11 13" id="KW-0040">ANK repeat</keyword>
<evidence type="ECO:0000256" key="11">
    <source>
        <dbReference type="ARBA" id="ARBA00023043"/>
    </source>
</evidence>
<dbReference type="Pfam" id="PF18826">
    <property type="entry name" value="bVLRF1"/>
    <property type="match status" value="1"/>
</dbReference>
<dbReference type="InterPro" id="IPR041175">
    <property type="entry name" value="VLRF1/Vms1"/>
</dbReference>
<keyword evidence="9 14" id="KW-0378">Hydrolase</keyword>
<keyword evidence="5" id="KW-0479">Metal-binding</keyword>
<evidence type="ECO:0000256" key="8">
    <source>
        <dbReference type="ARBA" id="ARBA00022771"/>
    </source>
</evidence>
<evidence type="ECO:0000256" key="15">
    <source>
        <dbReference type="SAM" id="MobiDB-lite"/>
    </source>
</evidence>